<dbReference type="Proteomes" id="UP000499080">
    <property type="component" value="Unassembled WGS sequence"/>
</dbReference>
<evidence type="ECO:0000313" key="2">
    <source>
        <dbReference type="EMBL" id="GBM70446.1"/>
    </source>
</evidence>
<gene>
    <name evidence="2" type="ORF">AVEN_50716_1</name>
</gene>
<dbReference type="EMBL" id="BGPR01002252">
    <property type="protein sequence ID" value="GBM70446.1"/>
    <property type="molecule type" value="Genomic_DNA"/>
</dbReference>
<keyword evidence="3" id="KW-1185">Reference proteome</keyword>
<dbReference type="AlphaFoldDB" id="A0A4Y2HZT0"/>
<accession>A0A4Y2HZT0</accession>
<proteinExistence type="predicted"/>
<feature type="region of interest" description="Disordered" evidence="1">
    <location>
        <begin position="78"/>
        <end position="105"/>
    </location>
</feature>
<comment type="caution">
    <text evidence="2">The sequence shown here is derived from an EMBL/GenBank/DDBJ whole genome shotgun (WGS) entry which is preliminary data.</text>
</comment>
<protein>
    <submittedName>
        <fullName evidence="2">Uncharacterized protein</fullName>
    </submittedName>
</protein>
<evidence type="ECO:0000313" key="3">
    <source>
        <dbReference type="Proteomes" id="UP000499080"/>
    </source>
</evidence>
<name>A0A4Y2HZT0_ARAVE</name>
<organism evidence="2 3">
    <name type="scientific">Araneus ventricosus</name>
    <name type="common">Orbweaver spider</name>
    <name type="synonym">Epeira ventricosa</name>
    <dbReference type="NCBI Taxonomy" id="182803"/>
    <lineage>
        <taxon>Eukaryota</taxon>
        <taxon>Metazoa</taxon>
        <taxon>Ecdysozoa</taxon>
        <taxon>Arthropoda</taxon>
        <taxon>Chelicerata</taxon>
        <taxon>Arachnida</taxon>
        <taxon>Araneae</taxon>
        <taxon>Araneomorphae</taxon>
        <taxon>Entelegynae</taxon>
        <taxon>Araneoidea</taxon>
        <taxon>Araneidae</taxon>
        <taxon>Araneus</taxon>
    </lineage>
</organism>
<sequence>MPENQPSCNISIDETTVHSQPRTRLMYHLHIIFNNSSPNESNNIHLPPKIRSVREFGALKSARVKISLLVVMGKLVGPTDPKEFQREGGTNMPEKHQKSRTFLVR</sequence>
<reference evidence="2 3" key="1">
    <citation type="journal article" date="2019" name="Sci. Rep.">
        <title>Orb-weaving spider Araneus ventricosus genome elucidates the spidroin gene catalogue.</title>
        <authorList>
            <person name="Kono N."/>
            <person name="Nakamura H."/>
            <person name="Ohtoshi R."/>
            <person name="Moran D.A.P."/>
            <person name="Shinohara A."/>
            <person name="Yoshida Y."/>
            <person name="Fujiwara M."/>
            <person name="Mori M."/>
            <person name="Tomita M."/>
            <person name="Arakawa K."/>
        </authorList>
    </citation>
    <scope>NUCLEOTIDE SEQUENCE [LARGE SCALE GENOMIC DNA]</scope>
</reference>
<evidence type="ECO:0000256" key="1">
    <source>
        <dbReference type="SAM" id="MobiDB-lite"/>
    </source>
</evidence>